<dbReference type="OrthoDB" id="165089at2759"/>
<reference evidence="1" key="1">
    <citation type="submission" date="2023-04" db="EMBL/GenBank/DDBJ databases">
        <title>Phytophthora fragariaefolia NBRC 109709.</title>
        <authorList>
            <person name="Ichikawa N."/>
            <person name="Sato H."/>
            <person name="Tonouchi N."/>
        </authorList>
    </citation>
    <scope>NUCLEOTIDE SEQUENCE</scope>
    <source>
        <strain evidence="1">NBRC 109709</strain>
    </source>
</reference>
<comment type="caution">
    <text evidence="1">The sequence shown here is derived from an EMBL/GenBank/DDBJ whole genome shotgun (WGS) entry which is preliminary data.</text>
</comment>
<evidence type="ECO:0000313" key="1">
    <source>
        <dbReference type="EMBL" id="GMF61793.1"/>
    </source>
</evidence>
<dbReference type="Proteomes" id="UP001165121">
    <property type="component" value="Unassembled WGS sequence"/>
</dbReference>
<dbReference type="EMBL" id="BSXT01006034">
    <property type="protein sequence ID" value="GMF61793.1"/>
    <property type="molecule type" value="Genomic_DNA"/>
</dbReference>
<name>A0A9W6YEW6_9STRA</name>
<evidence type="ECO:0000313" key="2">
    <source>
        <dbReference type="Proteomes" id="UP001165121"/>
    </source>
</evidence>
<gene>
    <name evidence="1" type="ORF">Pfra01_002690400</name>
</gene>
<protein>
    <submittedName>
        <fullName evidence="1">Unnamed protein product</fullName>
    </submittedName>
</protein>
<keyword evidence="2" id="KW-1185">Reference proteome</keyword>
<dbReference type="AlphaFoldDB" id="A0A9W6YEW6"/>
<accession>A0A9W6YEW6</accession>
<organism evidence="1 2">
    <name type="scientific">Phytophthora fragariaefolia</name>
    <dbReference type="NCBI Taxonomy" id="1490495"/>
    <lineage>
        <taxon>Eukaryota</taxon>
        <taxon>Sar</taxon>
        <taxon>Stramenopiles</taxon>
        <taxon>Oomycota</taxon>
        <taxon>Peronosporomycetes</taxon>
        <taxon>Peronosporales</taxon>
        <taxon>Peronosporaceae</taxon>
        <taxon>Phytophthora</taxon>
    </lineage>
</organism>
<sequence>MGSALRRCQWKLADEGETPALRALSAELQQLYVEMDLHTSHSGKTKPKTMTKTVESKIPVEDKDDDYVLVDSATLDKWTVVDVKSSVEVKVQQLTLSADAKPFVPGANQSATRISSANTEADSVIREPYKREPGHAESVNPAGINYIKKEEMTNKPGLTGGKQLASEPSCEDAVKKEEAILELEARKLLADRLMVTTWHYHLRQFNKIPENFANLAMDSKRSVQVAADDVPKLPVQWSPVLEFLQRDVEHWIDTYQDTEDNCRTSSPHGAQ</sequence>
<proteinExistence type="predicted"/>